<comment type="caution">
    <text evidence="1">The sequence shown here is derived from an EMBL/GenBank/DDBJ whole genome shotgun (WGS) entry which is preliminary data.</text>
</comment>
<gene>
    <name evidence="1" type="ORF">GCM10010094_76120</name>
</gene>
<dbReference type="AlphaFoldDB" id="A0A917VQH8"/>
<dbReference type="EMBL" id="BMPQ01000030">
    <property type="protein sequence ID" value="GGL04142.1"/>
    <property type="molecule type" value="Genomic_DNA"/>
</dbReference>
<dbReference type="RefSeq" id="WP_189326366.1">
    <property type="nucleotide sequence ID" value="NZ_BMPQ01000030.1"/>
</dbReference>
<evidence type="ECO:0000313" key="1">
    <source>
        <dbReference type="EMBL" id="GGL04142.1"/>
    </source>
</evidence>
<protein>
    <submittedName>
        <fullName evidence="1">Uncharacterized protein</fullName>
    </submittedName>
</protein>
<accession>A0A917VQH8</accession>
<name>A0A917VQH8_9ACTN</name>
<reference evidence="1" key="2">
    <citation type="submission" date="2020-09" db="EMBL/GenBank/DDBJ databases">
        <authorList>
            <person name="Sun Q."/>
            <person name="Ohkuma M."/>
        </authorList>
    </citation>
    <scope>NUCLEOTIDE SEQUENCE</scope>
    <source>
        <strain evidence="1">JCM 3035</strain>
    </source>
</reference>
<dbReference type="Proteomes" id="UP000637788">
    <property type="component" value="Unassembled WGS sequence"/>
</dbReference>
<organism evidence="1 2">
    <name type="scientific">Streptomyces flaveus</name>
    <dbReference type="NCBI Taxonomy" id="66370"/>
    <lineage>
        <taxon>Bacteria</taxon>
        <taxon>Bacillati</taxon>
        <taxon>Actinomycetota</taxon>
        <taxon>Actinomycetes</taxon>
        <taxon>Kitasatosporales</taxon>
        <taxon>Streptomycetaceae</taxon>
        <taxon>Streptomyces</taxon>
        <taxon>Streptomyces aurantiacus group</taxon>
    </lineage>
</organism>
<proteinExistence type="predicted"/>
<sequence length="51" mass="5106">MPDLKTTTSSPWKTAALAGMPSYLDAAALVTSGIAIGGHYAAPQTTGKATL</sequence>
<evidence type="ECO:0000313" key="2">
    <source>
        <dbReference type="Proteomes" id="UP000637788"/>
    </source>
</evidence>
<keyword evidence="2" id="KW-1185">Reference proteome</keyword>
<reference evidence="1" key="1">
    <citation type="journal article" date="2014" name="Int. J. Syst. Evol. Microbiol.">
        <title>Complete genome sequence of Corynebacterium casei LMG S-19264T (=DSM 44701T), isolated from a smear-ripened cheese.</title>
        <authorList>
            <consortium name="US DOE Joint Genome Institute (JGI-PGF)"/>
            <person name="Walter F."/>
            <person name="Albersmeier A."/>
            <person name="Kalinowski J."/>
            <person name="Ruckert C."/>
        </authorList>
    </citation>
    <scope>NUCLEOTIDE SEQUENCE</scope>
    <source>
        <strain evidence="1">JCM 3035</strain>
    </source>
</reference>